<sequence>MSDDEEDMSDLSDLGESPVAQRSRSRSPGGFPVKPRGGKGGRRAPGQRTVVGSADEADDGFDFPRGGIEGPRQLHCVCRRGSAEGEAMVKCGDCQGKKFSNVAIIRHTPACAPVLRVPCHGTLCKPLHHDIVLSQNRFTLSQHGHRICPSSPFM</sequence>
<dbReference type="EMBL" id="JANBPW010005463">
    <property type="protein sequence ID" value="KAJ1932569.1"/>
    <property type="molecule type" value="Genomic_DNA"/>
</dbReference>
<dbReference type="Proteomes" id="UP001150603">
    <property type="component" value="Unassembled WGS sequence"/>
</dbReference>
<evidence type="ECO:0000313" key="2">
    <source>
        <dbReference type="Proteomes" id="UP001150603"/>
    </source>
</evidence>
<accession>A0ACC1J0B6</accession>
<name>A0ACC1J0B6_9FUNG</name>
<evidence type="ECO:0000313" key="1">
    <source>
        <dbReference type="EMBL" id="KAJ1932569.1"/>
    </source>
</evidence>
<organism evidence="1 2">
    <name type="scientific">Linderina macrospora</name>
    <dbReference type="NCBI Taxonomy" id="4868"/>
    <lineage>
        <taxon>Eukaryota</taxon>
        <taxon>Fungi</taxon>
        <taxon>Fungi incertae sedis</taxon>
        <taxon>Zoopagomycota</taxon>
        <taxon>Kickxellomycotina</taxon>
        <taxon>Kickxellomycetes</taxon>
        <taxon>Kickxellales</taxon>
        <taxon>Kickxellaceae</taxon>
        <taxon>Linderina</taxon>
    </lineage>
</organism>
<gene>
    <name evidence="1" type="ORF">FBU59_006326</name>
</gene>
<protein>
    <submittedName>
        <fullName evidence="1">Uncharacterized protein</fullName>
    </submittedName>
</protein>
<proteinExistence type="predicted"/>
<comment type="caution">
    <text evidence="1">The sequence shown here is derived from an EMBL/GenBank/DDBJ whole genome shotgun (WGS) entry which is preliminary data.</text>
</comment>
<reference evidence="1" key="1">
    <citation type="submission" date="2022-07" db="EMBL/GenBank/DDBJ databases">
        <title>Phylogenomic reconstructions and comparative analyses of Kickxellomycotina fungi.</title>
        <authorList>
            <person name="Reynolds N.K."/>
            <person name="Stajich J.E."/>
            <person name="Barry K."/>
            <person name="Grigoriev I.V."/>
            <person name="Crous P."/>
            <person name="Smith M.E."/>
        </authorList>
    </citation>
    <scope>NUCLEOTIDE SEQUENCE</scope>
    <source>
        <strain evidence="1">NRRL 5244</strain>
    </source>
</reference>
<keyword evidence="2" id="KW-1185">Reference proteome</keyword>